<dbReference type="SFLD" id="SFLDS00029">
    <property type="entry name" value="Radical_SAM"/>
    <property type="match status" value="1"/>
</dbReference>
<dbReference type="GO" id="GO:0046872">
    <property type="term" value="F:metal ion binding"/>
    <property type="evidence" value="ECO:0007669"/>
    <property type="project" value="UniProtKB-KW"/>
</dbReference>
<keyword evidence="6" id="KW-0411">Iron-sulfur</keyword>
<reference evidence="8" key="1">
    <citation type="submission" date="2018-06" db="EMBL/GenBank/DDBJ databases">
        <authorList>
            <person name="Zhirakovskaya E."/>
        </authorList>
    </citation>
    <scope>NUCLEOTIDE SEQUENCE</scope>
</reference>
<dbReference type="SUPFAM" id="SSF102114">
    <property type="entry name" value="Radical SAM enzymes"/>
    <property type="match status" value="1"/>
</dbReference>
<evidence type="ECO:0000259" key="7">
    <source>
        <dbReference type="PROSITE" id="PS51918"/>
    </source>
</evidence>
<dbReference type="Pfam" id="PF04055">
    <property type="entry name" value="Radical_SAM"/>
    <property type="match status" value="1"/>
</dbReference>
<feature type="domain" description="Radical SAM core" evidence="7">
    <location>
        <begin position="24"/>
        <end position="250"/>
    </location>
</feature>
<keyword evidence="3" id="KW-0949">S-adenosyl-L-methionine</keyword>
<keyword evidence="2" id="KW-0004">4Fe-4S</keyword>
<dbReference type="InterPro" id="IPR023885">
    <property type="entry name" value="4Fe4S-binding_SPASM_dom"/>
</dbReference>
<dbReference type="InterPro" id="IPR007197">
    <property type="entry name" value="rSAM"/>
</dbReference>
<dbReference type="GO" id="GO:0051536">
    <property type="term" value="F:iron-sulfur cluster binding"/>
    <property type="evidence" value="ECO:0007669"/>
    <property type="project" value="UniProtKB-KW"/>
</dbReference>
<dbReference type="PROSITE" id="PS51918">
    <property type="entry name" value="RADICAL_SAM"/>
    <property type="match status" value="1"/>
</dbReference>
<proteinExistence type="predicted"/>
<evidence type="ECO:0000256" key="6">
    <source>
        <dbReference type="ARBA" id="ARBA00023014"/>
    </source>
</evidence>
<dbReference type="PANTHER" id="PTHR11228">
    <property type="entry name" value="RADICAL SAM DOMAIN PROTEIN"/>
    <property type="match status" value="1"/>
</dbReference>
<accession>A0A3B1CTW9</accession>
<dbReference type="AlphaFoldDB" id="A0A3B1CTW9"/>
<evidence type="ECO:0000256" key="5">
    <source>
        <dbReference type="ARBA" id="ARBA00023004"/>
    </source>
</evidence>
<evidence type="ECO:0000256" key="3">
    <source>
        <dbReference type="ARBA" id="ARBA00022691"/>
    </source>
</evidence>
<dbReference type="CDD" id="cd01335">
    <property type="entry name" value="Radical_SAM"/>
    <property type="match status" value="1"/>
</dbReference>
<keyword evidence="4" id="KW-0479">Metal-binding</keyword>
<protein>
    <recommendedName>
        <fullName evidence="7">Radical SAM core domain-containing protein</fullName>
    </recommendedName>
</protein>
<evidence type="ECO:0000256" key="1">
    <source>
        <dbReference type="ARBA" id="ARBA00001966"/>
    </source>
</evidence>
<evidence type="ECO:0000256" key="4">
    <source>
        <dbReference type="ARBA" id="ARBA00022723"/>
    </source>
</evidence>
<dbReference type="InterPro" id="IPR013785">
    <property type="entry name" value="Aldolase_TIM"/>
</dbReference>
<evidence type="ECO:0000256" key="2">
    <source>
        <dbReference type="ARBA" id="ARBA00022485"/>
    </source>
</evidence>
<sequence>MDKYKIDSHKLSLHVSRVNSWLKGETVFPVYIEISPSGACNHRCTFCGLDFMGYKPRKLETDVLKERLTEMGKLGVKGAMYGGEGEPLLHQDLADVIRHTVKSGISAALTTNGVLLDRPNMEMILKDIDWMKASVNAGTPETYSKIHRTKEEDFFKVIDNLKNASEIRSENGYSCALGMQMLLMPENRDEAVTLAKIAADIGVDYLVIKPYSWNPKSLVQTYKEIKYNQYIDLADDLEKFNTKDFRVIFRKNAMAKHDSKSKSYCNCVALPFISYIDSGGSVWGCSDYLEDERFYYGNIYDNSFNDIWHSETRKKSLDWVANEMDVNMCRVNCRMEEVNQYLSDLISPPPHVNFI</sequence>
<dbReference type="PANTHER" id="PTHR11228:SF7">
    <property type="entry name" value="PQQA PEPTIDE CYCLASE"/>
    <property type="match status" value="1"/>
</dbReference>
<organism evidence="8">
    <name type="scientific">hydrothermal vent metagenome</name>
    <dbReference type="NCBI Taxonomy" id="652676"/>
    <lineage>
        <taxon>unclassified sequences</taxon>
        <taxon>metagenomes</taxon>
        <taxon>ecological metagenomes</taxon>
    </lineage>
</organism>
<dbReference type="InterPro" id="IPR058240">
    <property type="entry name" value="rSAM_sf"/>
</dbReference>
<gene>
    <name evidence="8" type="ORF">MNBD_NITROSPINAE02-635</name>
</gene>
<dbReference type="InterPro" id="IPR034391">
    <property type="entry name" value="AdoMet-like_SPASM_containing"/>
</dbReference>
<name>A0A3B1CTW9_9ZZZZ</name>
<dbReference type="SFLD" id="SFLDG01067">
    <property type="entry name" value="SPASM/twitch_domain_containing"/>
    <property type="match status" value="1"/>
</dbReference>
<dbReference type="Pfam" id="PF13186">
    <property type="entry name" value="SPASM"/>
    <property type="match status" value="1"/>
</dbReference>
<dbReference type="SFLD" id="SFLDG01387">
    <property type="entry name" value="BtrN-like_SPASM_domain_contain"/>
    <property type="match status" value="1"/>
</dbReference>
<comment type="cofactor">
    <cofactor evidence="1">
        <name>[4Fe-4S] cluster</name>
        <dbReference type="ChEBI" id="CHEBI:49883"/>
    </cofactor>
</comment>
<evidence type="ECO:0000313" key="8">
    <source>
        <dbReference type="EMBL" id="VAX26090.1"/>
    </source>
</evidence>
<dbReference type="EMBL" id="UOGE01000116">
    <property type="protein sequence ID" value="VAX26090.1"/>
    <property type="molecule type" value="Genomic_DNA"/>
</dbReference>
<dbReference type="CDD" id="cd21109">
    <property type="entry name" value="SPASM"/>
    <property type="match status" value="1"/>
</dbReference>
<keyword evidence="5" id="KW-0408">Iron</keyword>
<dbReference type="Gene3D" id="3.20.20.70">
    <property type="entry name" value="Aldolase class I"/>
    <property type="match status" value="2"/>
</dbReference>
<dbReference type="SMART" id="SM00729">
    <property type="entry name" value="Elp3"/>
    <property type="match status" value="1"/>
</dbReference>
<dbReference type="GO" id="GO:0003824">
    <property type="term" value="F:catalytic activity"/>
    <property type="evidence" value="ECO:0007669"/>
    <property type="project" value="InterPro"/>
</dbReference>
<dbReference type="InterPro" id="IPR006638">
    <property type="entry name" value="Elp3/MiaA/NifB-like_rSAM"/>
</dbReference>
<dbReference type="InterPro" id="IPR050377">
    <property type="entry name" value="Radical_SAM_PqqE_MftC-like"/>
</dbReference>